<dbReference type="AlphaFoldDB" id="A0A2T1AAF6"/>
<keyword evidence="1" id="KW-0732">Signal</keyword>
<evidence type="ECO:0000256" key="1">
    <source>
        <dbReference type="SAM" id="SignalP"/>
    </source>
</evidence>
<feature type="chain" id="PRO_5015611674" evidence="1">
    <location>
        <begin position="24"/>
        <end position="438"/>
    </location>
</feature>
<dbReference type="Pfam" id="PF06986">
    <property type="entry name" value="F_T4SS_TraN"/>
    <property type="match status" value="2"/>
</dbReference>
<accession>A0A2T1AAF6</accession>
<name>A0A2T1AAF6_TRISK</name>
<dbReference type="InterPro" id="IPR014121">
    <property type="entry name" value="TraN_Ftype"/>
</dbReference>
<gene>
    <name evidence="2" type="ORF">CLV89_11444</name>
</gene>
<dbReference type="EMBL" id="PVUF01000014">
    <property type="protein sequence ID" value="PRZ45593.1"/>
    <property type="molecule type" value="Genomic_DNA"/>
</dbReference>
<proteinExistence type="predicted"/>
<organism evidence="2 3">
    <name type="scientific">Tritonibacter scottomollicae</name>
    <name type="common">Epibacterium scottomollicae</name>
    <dbReference type="NCBI Taxonomy" id="483013"/>
    <lineage>
        <taxon>Bacteria</taxon>
        <taxon>Pseudomonadati</taxon>
        <taxon>Pseudomonadota</taxon>
        <taxon>Alphaproteobacteria</taxon>
        <taxon>Rhodobacterales</taxon>
        <taxon>Paracoccaceae</taxon>
        <taxon>Tritonibacter</taxon>
    </lineage>
</organism>
<comment type="caution">
    <text evidence="2">The sequence shown here is derived from an EMBL/GenBank/DDBJ whole genome shotgun (WGS) entry which is preliminary data.</text>
</comment>
<evidence type="ECO:0000313" key="3">
    <source>
        <dbReference type="Proteomes" id="UP000237718"/>
    </source>
</evidence>
<reference evidence="2 3" key="1">
    <citation type="submission" date="2018-03" db="EMBL/GenBank/DDBJ databases">
        <title>Genomic Encyclopedia of Archaeal and Bacterial Type Strains, Phase II (KMG-II): from individual species to whole genera.</title>
        <authorList>
            <person name="Goeker M."/>
        </authorList>
    </citation>
    <scope>NUCLEOTIDE SEQUENCE [LARGE SCALE GENOMIC DNA]</scope>
    <source>
        <strain evidence="2 3">DSM 25328</strain>
    </source>
</reference>
<feature type="signal peptide" evidence="1">
    <location>
        <begin position="1"/>
        <end position="23"/>
    </location>
</feature>
<dbReference type="RefSeq" id="WP_106165012.1">
    <property type="nucleotide sequence ID" value="NZ_JAGDDX010000023.1"/>
</dbReference>
<sequence length="438" mass="48235">MRVICTLSLLLSLFQVWVSPAVAAITCTDPTYDCVEWSDGELVGGINIGRHCARYAGRQDCVDSDPINQCTALQASAKCERTNRECVDYKNGACRQWRERFSCLNENENMAPAVLTSTEFGPTQENIINQCSEYEGRSECELVNTRTTEGAEIRDINRKDFSRSWWKRERTYSCLAPGEGDNTCGPLESDPTCTLQGATCLVENANGVCSNREFHYTCGVQSGDLETSCEPINVCVGDNCMGIEQETSSDFGSSAAWLNVLAQMQRDYRAQAATDPNDVRFFTGTKMTCSKAPGRNCCSTGGIFGSTCPESAAILRDKRAAGSTHYVGVTCQQKVLGHCVKKRYHYCTFNSKFGRVFVEEFKKQVEEGWGTPHASDCGSVTIEDFGNVDIEEMDLSEVFGDIMGTIQLPVSEGIQDFFEDRFPDAEGDASGAFEEVGQ</sequence>
<protein>
    <submittedName>
        <fullName evidence="2">Type IV conjugative transfer system TraN protein involved in mating pair stabilization</fullName>
    </submittedName>
</protein>
<dbReference type="Proteomes" id="UP000237718">
    <property type="component" value="Unassembled WGS sequence"/>
</dbReference>
<dbReference type="OrthoDB" id="5297981at2"/>
<evidence type="ECO:0000313" key="2">
    <source>
        <dbReference type="EMBL" id="PRZ45593.1"/>
    </source>
</evidence>